<keyword evidence="3" id="KW-0408">Iron</keyword>
<dbReference type="GO" id="GO:0046872">
    <property type="term" value="F:metal ion binding"/>
    <property type="evidence" value="ECO:0007669"/>
    <property type="project" value="UniProtKB-KW"/>
</dbReference>
<dbReference type="InterPro" id="IPR029052">
    <property type="entry name" value="Metallo-depent_PP-like"/>
</dbReference>
<keyword evidence="1" id="KW-0479">Metal-binding</keyword>
<dbReference type="AlphaFoldDB" id="A0A518DRU8"/>
<dbReference type="Gene3D" id="3.60.21.10">
    <property type="match status" value="1"/>
</dbReference>
<dbReference type="SUPFAM" id="SSF56300">
    <property type="entry name" value="Metallo-dependent phosphatases"/>
    <property type="match status" value="1"/>
</dbReference>
<dbReference type="GO" id="GO:0016787">
    <property type="term" value="F:hydrolase activity"/>
    <property type="evidence" value="ECO:0007669"/>
    <property type="project" value="UniProtKB-KW"/>
</dbReference>
<dbReference type="OrthoDB" id="9811542at2"/>
<comment type="similarity">
    <text evidence="4">Belongs to the cyclic nucleotide phosphodiesterase class-III family.</text>
</comment>
<protein>
    <submittedName>
        <fullName evidence="6">Cyclic 3',5'-adenosine monophosphate phosphodiesterase</fullName>
    </submittedName>
</protein>
<dbReference type="InterPro" id="IPR050884">
    <property type="entry name" value="CNP_phosphodiesterase-III"/>
</dbReference>
<sequence>MFTILHISDLHFGPPFMEHVGEALLRIAPRLNPDVVVASGDFTQRATAEQFAQARAFLDRMPGPPVVVTPGNHDVPLYRVYERFTDPYKFYREHISPDLQGVHHFDDAVIVHINSTSPRRTIVNGRITERQLDFVEQSVADAPPGAMKIVVAHHHFAPAPDYERDTTVQGARKAIDRFVNAGVELILGGHLHRAYIGNSLDSYPGAHRERGLIIVQSGTSTSRRGRAREREKNSFNLLWFSEGMLYVTHYMYFHEIEEFGPVSRHAFPRPGQVFTEEGEQLAILQSKQAEDLA</sequence>
<organism evidence="6 7">
    <name type="scientific">Lignipirellula cremea</name>
    <dbReference type="NCBI Taxonomy" id="2528010"/>
    <lineage>
        <taxon>Bacteria</taxon>
        <taxon>Pseudomonadati</taxon>
        <taxon>Planctomycetota</taxon>
        <taxon>Planctomycetia</taxon>
        <taxon>Pirellulales</taxon>
        <taxon>Pirellulaceae</taxon>
        <taxon>Lignipirellula</taxon>
    </lineage>
</organism>
<evidence type="ECO:0000313" key="6">
    <source>
        <dbReference type="EMBL" id="QDU94562.1"/>
    </source>
</evidence>
<accession>A0A518DRU8</accession>
<dbReference type="Pfam" id="PF00149">
    <property type="entry name" value="Metallophos"/>
    <property type="match status" value="1"/>
</dbReference>
<dbReference type="KEGG" id="lcre:Pla8534_23540"/>
<keyword evidence="7" id="KW-1185">Reference proteome</keyword>
<evidence type="ECO:0000256" key="2">
    <source>
        <dbReference type="ARBA" id="ARBA00022801"/>
    </source>
</evidence>
<dbReference type="InterPro" id="IPR004843">
    <property type="entry name" value="Calcineurin-like_PHP"/>
</dbReference>
<dbReference type="CDD" id="cd07400">
    <property type="entry name" value="MPP_1"/>
    <property type="match status" value="1"/>
</dbReference>
<dbReference type="Proteomes" id="UP000317648">
    <property type="component" value="Chromosome"/>
</dbReference>
<gene>
    <name evidence="6" type="ORF">Pla8534_23540</name>
</gene>
<evidence type="ECO:0000256" key="3">
    <source>
        <dbReference type="ARBA" id="ARBA00023004"/>
    </source>
</evidence>
<evidence type="ECO:0000313" key="7">
    <source>
        <dbReference type="Proteomes" id="UP000317648"/>
    </source>
</evidence>
<dbReference type="EMBL" id="CP036433">
    <property type="protein sequence ID" value="QDU94562.1"/>
    <property type="molecule type" value="Genomic_DNA"/>
</dbReference>
<evidence type="ECO:0000256" key="4">
    <source>
        <dbReference type="ARBA" id="ARBA00025742"/>
    </source>
</evidence>
<reference evidence="6 7" key="1">
    <citation type="submission" date="2019-02" db="EMBL/GenBank/DDBJ databases">
        <title>Deep-cultivation of Planctomycetes and their phenomic and genomic characterization uncovers novel biology.</title>
        <authorList>
            <person name="Wiegand S."/>
            <person name="Jogler M."/>
            <person name="Boedeker C."/>
            <person name="Pinto D."/>
            <person name="Vollmers J."/>
            <person name="Rivas-Marin E."/>
            <person name="Kohn T."/>
            <person name="Peeters S.H."/>
            <person name="Heuer A."/>
            <person name="Rast P."/>
            <person name="Oberbeckmann S."/>
            <person name="Bunk B."/>
            <person name="Jeske O."/>
            <person name="Meyerdierks A."/>
            <person name="Storesund J.E."/>
            <person name="Kallscheuer N."/>
            <person name="Luecker S."/>
            <person name="Lage O.M."/>
            <person name="Pohl T."/>
            <person name="Merkel B.J."/>
            <person name="Hornburger P."/>
            <person name="Mueller R.-W."/>
            <person name="Bruemmer F."/>
            <person name="Labrenz M."/>
            <person name="Spormann A.M."/>
            <person name="Op den Camp H."/>
            <person name="Overmann J."/>
            <person name="Amann R."/>
            <person name="Jetten M.S.M."/>
            <person name="Mascher T."/>
            <person name="Medema M.H."/>
            <person name="Devos D.P."/>
            <person name="Kaster A.-K."/>
            <person name="Ovreas L."/>
            <person name="Rohde M."/>
            <person name="Galperin M.Y."/>
            <person name="Jogler C."/>
        </authorList>
    </citation>
    <scope>NUCLEOTIDE SEQUENCE [LARGE SCALE GENOMIC DNA]</scope>
    <source>
        <strain evidence="6 7">Pla85_3_4</strain>
    </source>
</reference>
<dbReference type="RefSeq" id="WP_145053071.1">
    <property type="nucleotide sequence ID" value="NZ_CP036433.1"/>
</dbReference>
<dbReference type="PANTHER" id="PTHR42988:SF2">
    <property type="entry name" value="CYCLIC NUCLEOTIDE PHOSPHODIESTERASE CBUA0032-RELATED"/>
    <property type="match status" value="1"/>
</dbReference>
<dbReference type="PANTHER" id="PTHR42988">
    <property type="entry name" value="PHOSPHOHYDROLASE"/>
    <property type="match status" value="1"/>
</dbReference>
<name>A0A518DRU8_9BACT</name>
<keyword evidence="2" id="KW-0378">Hydrolase</keyword>
<evidence type="ECO:0000256" key="1">
    <source>
        <dbReference type="ARBA" id="ARBA00022723"/>
    </source>
</evidence>
<proteinExistence type="inferred from homology"/>
<feature type="domain" description="Calcineurin-like phosphoesterase" evidence="5">
    <location>
        <begin position="2"/>
        <end position="193"/>
    </location>
</feature>
<evidence type="ECO:0000259" key="5">
    <source>
        <dbReference type="Pfam" id="PF00149"/>
    </source>
</evidence>